<keyword evidence="2" id="KW-1185">Reference proteome</keyword>
<gene>
    <name evidence="1" type="ORF">ACFFNY_30120</name>
</gene>
<name>A0ABV5W5J8_9BACL</name>
<dbReference type="EMBL" id="JBHMAG010000018">
    <property type="protein sequence ID" value="MFB9755859.1"/>
    <property type="molecule type" value="Genomic_DNA"/>
</dbReference>
<dbReference type="RefSeq" id="WP_344908920.1">
    <property type="nucleotide sequence ID" value="NZ_BAAAYO010000006.1"/>
</dbReference>
<comment type="caution">
    <text evidence="1">The sequence shown here is derived from an EMBL/GenBank/DDBJ whole genome shotgun (WGS) entry which is preliminary data.</text>
</comment>
<protein>
    <submittedName>
        <fullName evidence="1">Uncharacterized protein</fullName>
    </submittedName>
</protein>
<sequence length="181" mass="20903">MRMPSDNELAMLLEGDAERLKTFGQEHGSVLKRYGVNDAQDLLTGDKQEDGNQIRDLFAAVFGVIVDWREEDEEIVLLIGRNLPDETVQAAATDEGLDVTYNGELHRIPLSFSQKDRYMTIRGMNGLIRDKYELRLFEASYFSDTHELLVLPNAKWKSLEERYPEQIKEMFRTIDAELDFP</sequence>
<evidence type="ECO:0000313" key="1">
    <source>
        <dbReference type="EMBL" id="MFB9755859.1"/>
    </source>
</evidence>
<accession>A0ABV5W5J8</accession>
<dbReference type="Proteomes" id="UP001589619">
    <property type="component" value="Unassembled WGS sequence"/>
</dbReference>
<evidence type="ECO:0000313" key="2">
    <source>
        <dbReference type="Proteomes" id="UP001589619"/>
    </source>
</evidence>
<reference evidence="1 2" key="1">
    <citation type="submission" date="2024-09" db="EMBL/GenBank/DDBJ databases">
        <authorList>
            <person name="Sun Q."/>
            <person name="Mori K."/>
        </authorList>
    </citation>
    <scope>NUCLEOTIDE SEQUENCE [LARGE SCALE GENOMIC DNA]</scope>
    <source>
        <strain evidence="1 2">JCM 12520</strain>
    </source>
</reference>
<proteinExistence type="predicted"/>
<organism evidence="1 2">
    <name type="scientific">Paenibacillus hodogayensis</name>
    <dbReference type="NCBI Taxonomy" id="279208"/>
    <lineage>
        <taxon>Bacteria</taxon>
        <taxon>Bacillati</taxon>
        <taxon>Bacillota</taxon>
        <taxon>Bacilli</taxon>
        <taxon>Bacillales</taxon>
        <taxon>Paenibacillaceae</taxon>
        <taxon>Paenibacillus</taxon>
    </lineage>
</organism>